<evidence type="ECO:0000259" key="2">
    <source>
        <dbReference type="SMART" id="SM01117"/>
    </source>
</evidence>
<dbReference type="PANTHER" id="PTHR10281">
    <property type="entry name" value="MEMBRANE-ASSOCIATED PROGESTERONE RECEPTOR COMPONENT-RELATED"/>
    <property type="match status" value="1"/>
</dbReference>
<dbReference type="SUPFAM" id="SSF55856">
    <property type="entry name" value="Cytochrome b5-like heme/steroid binding domain"/>
    <property type="match status" value="1"/>
</dbReference>
<sequence length="205" mass="23375">MEFFAKNSVQLIFYMKSGVDHTIPTVRMKERTNFNLLDILRILGGLILLNAFLSWHFTSTKTWGYDGKWVNPRYLKHICSFKSYHFTLEELSLFDGSDPNLPIYLAINGSVFDVTASPQIYGPKGSYSFFSGKDAARAFVTGCFKKEDEFTYDLRNLDSTEAEADIKSWQNFFLSSGRYFYVGTVEHPPLVGEPPALCSGKKFPH</sequence>
<name>A0AAX4HEI9_9ASCO</name>
<reference evidence="3 4" key="1">
    <citation type="submission" date="2023-10" db="EMBL/GenBank/DDBJ databases">
        <title>Draft Genome Sequence of Candida saopaulonensis from a very Premature Infant with Sepsis.</title>
        <authorList>
            <person name="Ning Y."/>
            <person name="Dai R."/>
            <person name="Xiao M."/>
            <person name="Xu Y."/>
            <person name="Yan Q."/>
            <person name="Zhang L."/>
        </authorList>
    </citation>
    <scope>NUCLEOTIDE SEQUENCE [LARGE SCALE GENOMIC DNA]</scope>
    <source>
        <strain evidence="3 4">19XY460</strain>
    </source>
</reference>
<dbReference type="GeneID" id="88175228"/>
<dbReference type="Gene3D" id="3.10.120.10">
    <property type="entry name" value="Cytochrome b5-like heme/steroid binding domain"/>
    <property type="match status" value="1"/>
</dbReference>
<evidence type="ECO:0000313" key="3">
    <source>
        <dbReference type="EMBL" id="WPK26806.1"/>
    </source>
</evidence>
<evidence type="ECO:0000313" key="4">
    <source>
        <dbReference type="Proteomes" id="UP001338582"/>
    </source>
</evidence>
<comment type="similarity">
    <text evidence="1">Belongs to the cytochrome b5 family. MAPR subfamily.</text>
</comment>
<dbReference type="GO" id="GO:0016020">
    <property type="term" value="C:membrane"/>
    <property type="evidence" value="ECO:0007669"/>
    <property type="project" value="TreeGrafter"/>
</dbReference>
<feature type="domain" description="Cytochrome b5 heme-binding" evidence="2">
    <location>
        <begin position="86"/>
        <end position="186"/>
    </location>
</feature>
<gene>
    <name evidence="3" type="ORF">PUMCH_004167</name>
</gene>
<proteinExistence type="inferred from homology"/>
<organism evidence="3 4">
    <name type="scientific">Australozyma saopauloensis</name>
    <dbReference type="NCBI Taxonomy" id="291208"/>
    <lineage>
        <taxon>Eukaryota</taxon>
        <taxon>Fungi</taxon>
        <taxon>Dikarya</taxon>
        <taxon>Ascomycota</taxon>
        <taxon>Saccharomycotina</taxon>
        <taxon>Pichiomycetes</taxon>
        <taxon>Metschnikowiaceae</taxon>
        <taxon>Australozyma</taxon>
    </lineage>
</organism>
<protein>
    <recommendedName>
        <fullName evidence="2">Cytochrome b5 heme-binding domain-containing protein</fullName>
    </recommendedName>
</protein>
<dbReference type="RefSeq" id="XP_062879185.1">
    <property type="nucleotide sequence ID" value="XM_063023115.1"/>
</dbReference>
<evidence type="ECO:0000256" key="1">
    <source>
        <dbReference type="ARBA" id="ARBA00038357"/>
    </source>
</evidence>
<accession>A0AAX4HEI9</accession>
<dbReference type="SMART" id="SM01117">
    <property type="entry name" value="Cyt-b5"/>
    <property type="match status" value="1"/>
</dbReference>
<dbReference type="PANTHER" id="PTHR10281:SF76">
    <property type="entry name" value="CALCUTTA CUP-RELATED"/>
    <property type="match status" value="1"/>
</dbReference>
<keyword evidence="4" id="KW-1185">Reference proteome</keyword>
<dbReference type="InterPro" id="IPR001199">
    <property type="entry name" value="Cyt_B5-like_heme/steroid-bd"/>
</dbReference>
<dbReference type="EMBL" id="CP138898">
    <property type="protein sequence ID" value="WPK26806.1"/>
    <property type="molecule type" value="Genomic_DNA"/>
</dbReference>
<dbReference type="Pfam" id="PF00173">
    <property type="entry name" value="Cyt-b5"/>
    <property type="match status" value="1"/>
</dbReference>
<dbReference type="KEGG" id="asau:88175228"/>
<dbReference type="GO" id="GO:0012505">
    <property type="term" value="C:endomembrane system"/>
    <property type="evidence" value="ECO:0007669"/>
    <property type="project" value="TreeGrafter"/>
</dbReference>
<dbReference type="InterPro" id="IPR036400">
    <property type="entry name" value="Cyt_B5-like_heme/steroid_sf"/>
</dbReference>
<dbReference type="AlphaFoldDB" id="A0AAX4HEI9"/>
<dbReference type="InterPro" id="IPR050577">
    <property type="entry name" value="MAPR/NEUFC/NENF-like"/>
</dbReference>
<dbReference type="Proteomes" id="UP001338582">
    <property type="component" value="Chromosome 5"/>
</dbReference>